<dbReference type="CDD" id="cd03064">
    <property type="entry name" value="TRX_Fd_NuoE"/>
    <property type="match status" value="1"/>
</dbReference>
<dbReference type="RefSeq" id="WP_012871721.1">
    <property type="nucleotide sequence ID" value="NC_013523.1"/>
</dbReference>
<dbReference type="EMBL" id="CP001823">
    <property type="protein sequence ID" value="ACZ38674.1"/>
    <property type="molecule type" value="Genomic_DNA"/>
</dbReference>
<dbReference type="InterPro" id="IPR036249">
    <property type="entry name" value="Thioredoxin-like_sf"/>
</dbReference>
<dbReference type="SUPFAM" id="SSF52833">
    <property type="entry name" value="Thioredoxin-like"/>
    <property type="match status" value="1"/>
</dbReference>
<dbReference type="InParanoid" id="D1C357"/>
<dbReference type="GO" id="GO:0046872">
    <property type="term" value="F:metal ion binding"/>
    <property type="evidence" value="ECO:0007669"/>
    <property type="project" value="UniProtKB-KW"/>
</dbReference>
<evidence type="ECO:0000256" key="3">
    <source>
        <dbReference type="ARBA" id="ARBA00022723"/>
    </source>
</evidence>
<dbReference type="PANTHER" id="PTHR43342">
    <property type="entry name" value="NADH-QUINONE OXIDOREDUCTASE, E SUBUNIT"/>
    <property type="match status" value="1"/>
</dbReference>
<dbReference type="KEGG" id="sti:Sthe_1239"/>
<gene>
    <name evidence="8" type="ordered locus">Sthe_1239</name>
</gene>
<evidence type="ECO:0000313" key="9">
    <source>
        <dbReference type="Proteomes" id="UP000002027"/>
    </source>
</evidence>
<keyword evidence="4 7" id="KW-0408">Iron</keyword>
<dbReference type="PANTHER" id="PTHR43342:SF1">
    <property type="entry name" value="BIFURCATING [FEFE] HYDROGENASE GAMMA SUBUNIT"/>
    <property type="match status" value="1"/>
</dbReference>
<dbReference type="Gene3D" id="1.10.10.1590">
    <property type="entry name" value="NADH-quinone oxidoreductase subunit E"/>
    <property type="match status" value="1"/>
</dbReference>
<dbReference type="GO" id="GO:0016491">
    <property type="term" value="F:oxidoreductase activity"/>
    <property type="evidence" value="ECO:0007669"/>
    <property type="project" value="InterPro"/>
</dbReference>
<comment type="similarity">
    <text evidence="1">Belongs to the complex I 24 kDa subunit family.</text>
</comment>
<dbReference type="InterPro" id="IPR041921">
    <property type="entry name" value="NuoE_N"/>
</dbReference>
<dbReference type="Gene3D" id="3.40.30.10">
    <property type="entry name" value="Glutaredoxin"/>
    <property type="match status" value="1"/>
</dbReference>
<evidence type="ECO:0000256" key="7">
    <source>
        <dbReference type="PIRSR" id="PIRSR000216-1"/>
    </source>
</evidence>
<feature type="binding site" evidence="7">
    <location>
        <position position="138"/>
    </location>
    <ligand>
        <name>[2Fe-2S] cluster</name>
        <dbReference type="ChEBI" id="CHEBI:190135"/>
    </ligand>
</feature>
<evidence type="ECO:0000256" key="2">
    <source>
        <dbReference type="ARBA" id="ARBA00022714"/>
    </source>
</evidence>
<evidence type="ECO:0000256" key="1">
    <source>
        <dbReference type="ARBA" id="ARBA00010643"/>
    </source>
</evidence>
<reference evidence="9" key="1">
    <citation type="submission" date="2009-11" db="EMBL/GenBank/DDBJ databases">
        <title>The complete chromosome 1 of Sphaerobacter thermophilus DSM 20745.</title>
        <authorList>
            <person name="Lucas S."/>
            <person name="Copeland A."/>
            <person name="Lapidus A."/>
            <person name="Glavina del Rio T."/>
            <person name="Dalin E."/>
            <person name="Tice H."/>
            <person name="Bruce D."/>
            <person name="Goodwin L."/>
            <person name="Pitluck S."/>
            <person name="Kyrpides N."/>
            <person name="Mavromatis K."/>
            <person name="Ivanova N."/>
            <person name="Mikhailova N."/>
            <person name="LaButti K.M."/>
            <person name="Clum A."/>
            <person name="Sun H.I."/>
            <person name="Brettin T."/>
            <person name="Detter J.C."/>
            <person name="Han C."/>
            <person name="Larimer F."/>
            <person name="Land M."/>
            <person name="Hauser L."/>
            <person name="Markowitz V."/>
            <person name="Cheng J.F."/>
            <person name="Hugenholtz P."/>
            <person name="Woyke T."/>
            <person name="Wu D."/>
            <person name="Steenblock K."/>
            <person name="Schneider S."/>
            <person name="Pukall R."/>
            <person name="Goeker M."/>
            <person name="Klenk H.P."/>
            <person name="Eisen J.A."/>
        </authorList>
    </citation>
    <scope>NUCLEOTIDE SEQUENCE [LARGE SCALE GENOMIC DNA]</scope>
    <source>
        <strain evidence="9">ATCC 49802 / DSM 20745 / S 6022</strain>
    </source>
</reference>
<evidence type="ECO:0000256" key="4">
    <source>
        <dbReference type="ARBA" id="ARBA00023004"/>
    </source>
</evidence>
<protein>
    <submittedName>
        <fullName evidence="8">NADH dehydrogenase (Ubiquinone) 24 kDa subunit</fullName>
    </submittedName>
</protein>
<keyword evidence="3 7" id="KW-0479">Metal-binding</keyword>
<dbReference type="PIRSF" id="PIRSF000216">
    <property type="entry name" value="NADH_DH_24kDa"/>
    <property type="match status" value="1"/>
</dbReference>
<proteinExistence type="inferred from homology"/>
<dbReference type="OrthoDB" id="9807941at2"/>
<reference evidence="8 9" key="2">
    <citation type="journal article" date="2010" name="Stand. Genomic Sci.">
        <title>Complete genome sequence of Desulfohalobium retbaense type strain (HR(100)).</title>
        <authorList>
            <person name="Spring S."/>
            <person name="Nolan M."/>
            <person name="Lapidus A."/>
            <person name="Glavina Del Rio T."/>
            <person name="Copeland A."/>
            <person name="Tice H."/>
            <person name="Cheng J.F."/>
            <person name="Lucas S."/>
            <person name="Land M."/>
            <person name="Chen F."/>
            <person name="Bruce D."/>
            <person name="Goodwin L."/>
            <person name="Pitluck S."/>
            <person name="Ivanova N."/>
            <person name="Mavromatis K."/>
            <person name="Mikhailova N."/>
            <person name="Pati A."/>
            <person name="Chen A."/>
            <person name="Palaniappan K."/>
            <person name="Hauser L."/>
            <person name="Chang Y.J."/>
            <person name="Jeffries C.D."/>
            <person name="Munk C."/>
            <person name="Kiss H."/>
            <person name="Chain P."/>
            <person name="Han C."/>
            <person name="Brettin T."/>
            <person name="Detter J.C."/>
            <person name="Schuler E."/>
            <person name="Goker M."/>
            <person name="Rohde M."/>
            <person name="Bristow J."/>
            <person name="Eisen J.A."/>
            <person name="Markowitz V."/>
            <person name="Hugenholtz P."/>
            <person name="Kyrpides N.C."/>
            <person name="Klenk H.P."/>
        </authorList>
    </citation>
    <scope>NUCLEOTIDE SEQUENCE [LARGE SCALE GENOMIC DNA]</scope>
    <source>
        <strain evidence="9">ATCC 49802 / DSM 20745 / S 6022</strain>
    </source>
</reference>
<dbReference type="InterPro" id="IPR002023">
    <property type="entry name" value="NuoE-like"/>
</dbReference>
<dbReference type="InterPro" id="IPR028431">
    <property type="entry name" value="NADP_DH_HndA-like"/>
</dbReference>
<keyword evidence="9" id="KW-1185">Reference proteome</keyword>
<feature type="binding site" evidence="7">
    <location>
        <position position="97"/>
    </location>
    <ligand>
        <name>[2Fe-2S] cluster</name>
        <dbReference type="ChEBI" id="CHEBI:190135"/>
    </ligand>
</feature>
<dbReference type="AlphaFoldDB" id="D1C357"/>
<dbReference type="STRING" id="479434.Sthe_1239"/>
<dbReference type="eggNOG" id="COG1905">
    <property type="taxonomic scope" value="Bacteria"/>
</dbReference>
<dbReference type="InterPro" id="IPR042128">
    <property type="entry name" value="NuoE_dom"/>
</dbReference>
<dbReference type="HOGENOM" id="CLU_054362_2_1_0"/>
<evidence type="ECO:0000256" key="5">
    <source>
        <dbReference type="ARBA" id="ARBA00023014"/>
    </source>
</evidence>
<evidence type="ECO:0000313" key="8">
    <source>
        <dbReference type="EMBL" id="ACZ38674.1"/>
    </source>
</evidence>
<dbReference type="Proteomes" id="UP000002027">
    <property type="component" value="Chromosome 1"/>
</dbReference>
<sequence>MAHATHTDGELDLEPLKRILERDFRYDTHQDAEELILGACQEAQNLYGWVPQPAAQVIADHLGVSVNRVYSLLTFYADFRTEPPGKHFLLLCHGTACYVMGSQRLIATLRDEYGITNGEVTRDGELTLQVVNGCLGVCDLAPVIQVDHHTYCGRLTPDRLRETLEALKRGEPLEERNETD</sequence>
<accession>D1C357</accession>
<dbReference type="Pfam" id="PF01257">
    <property type="entry name" value="2Fe-2S_thioredx"/>
    <property type="match status" value="1"/>
</dbReference>
<name>D1C357_SPHTD</name>
<dbReference type="GO" id="GO:0051537">
    <property type="term" value="F:2 iron, 2 sulfur cluster binding"/>
    <property type="evidence" value="ECO:0007669"/>
    <property type="project" value="UniProtKB-KW"/>
</dbReference>
<organism evidence="8 9">
    <name type="scientific">Sphaerobacter thermophilus (strain ATCC 49802 / DSM 20745 / KCCM 41009 / NCIMB 13125 / S 6022)</name>
    <dbReference type="NCBI Taxonomy" id="479434"/>
    <lineage>
        <taxon>Bacteria</taxon>
        <taxon>Pseudomonadati</taxon>
        <taxon>Thermomicrobiota</taxon>
        <taxon>Thermomicrobia</taxon>
        <taxon>Sphaerobacterales</taxon>
        <taxon>Sphaerobacterineae</taxon>
        <taxon>Sphaerobacteraceae</taxon>
        <taxon>Sphaerobacter</taxon>
    </lineage>
</organism>
<feature type="binding site" evidence="7">
    <location>
        <position position="92"/>
    </location>
    <ligand>
        <name>[2Fe-2S] cluster</name>
        <dbReference type="ChEBI" id="CHEBI:190135"/>
    </ligand>
</feature>
<feature type="binding site" evidence="7">
    <location>
        <position position="134"/>
    </location>
    <ligand>
        <name>[2Fe-2S] cluster</name>
        <dbReference type="ChEBI" id="CHEBI:190135"/>
    </ligand>
</feature>
<comment type="cofactor">
    <cofactor evidence="6">
        <name>[2Fe-2S] cluster</name>
        <dbReference type="ChEBI" id="CHEBI:190135"/>
    </cofactor>
</comment>
<comment type="cofactor">
    <cofactor evidence="7">
        <name>[2Fe-2S] cluster</name>
        <dbReference type="ChEBI" id="CHEBI:190135"/>
    </cofactor>
    <text evidence="7">Binds 1 [2Fe-2S] cluster.</text>
</comment>
<keyword evidence="8" id="KW-0830">Ubiquinone</keyword>
<keyword evidence="2 7" id="KW-0001">2Fe-2S</keyword>
<evidence type="ECO:0000256" key="6">
    <source>
        <dbReference type="ARBA" id="ARBA00034078"/>
    </source>
</evidence>
<keyword evidence="5 7" id="KW-0411">Iron-sulfur</keyword>